<reference evidence="2 3" key="1">
    <citation type="submission" date="2024-07" db="EMBL/GenBank/DDBJ databases">
        <title>Section-level genome sequencing and comparative genomics of Aspergillus sections Usti and Cavernicolus.</title>
        <authorList>
            <consortium name="Lawrence Berkeley National Laboratory"/>
            <person name="Nybo J.L."/>
            <person name="Vesth T.C."/>
            <person name="Theobald S."/>
            <person name="Frisvad J.C."/>
            <person name="Larsen T.O."/>
            <person name="Kjaerboelling I."/>
            <person name="Rothschild-Mancinelli K."/>
            <person name="Lyhne E.K."/>
            <person name="Kogle M.E."/>
            <person name="Barry K."/>
            <person name="Clum A."/>
            <person name="Na H."/>
            <person name="Ledsgaard L."/>
            <person name="Lin J."/>
            <person name="Lipzen A."/>
            <person name="Kuo A."/>
            <person name="Riley R."/>
            <person name="Mondo S."/>
            <person name="Labutti K."/>
            <person name="Haridas S."/>
            <person name="Pangalinan J."/>
            <person name="Salamov A.A."/>
            <person name="Simmons B.A."/>
            <person name="Magnuson J.K."/>
            <person name="Chen J."/>
            <person name="Drula E."/>
            <person name="Henrissat B."/>
            <person name="Wiebenga A."/>
            <person name="Lubbers R.J."/>
            <person name="Gomes A.C."/>
            <person name="Makela M.R."/>
            <person name="Stajich J."/>
            <person name="Grigoriev I.V."/>
            <person name="Mortensen U.H."/>
            <person name="De Vries R.P."/>
            <person name="Baker S.E."/>
            <person name="Andersen M.R."/>
        </authorList>
    </citation>
    <scope>NUCLEOTIDE SEQUENCE [LARGE SCALE GENOMIC DNA]</scope>
    <source>
        <strain evidence="2 3">CBS 209.92</strain>
    </source>
</reference>
<feature type="signal peptide" evidence="1">
    <location>
        <begin position="1"/>
        <end position="17"/>
    </location>
</feature>
<dbReference type="EMBL" id="JBFTWV010000088">
    <property type="protein sequence ID" value="KAL2787909.1"/>
    <property type="molecule type" value="Genomic_DNA"/>
</dbReference>
<gene>
    <name evidence="2" type="ORF">BJX66DRAFT_309878</name>
</gene>
<name>A0ABR4FXF3_9EURO</name>
<protein>
    <submittedName>
        <fullName evidence="2">Uncharacterized protein</fullName>
    </submittedName>
</protein>
<keyword evidence="1" id="KW-0732">Signal</keyword>
<evidence type="ECO:0000313" key="3">
    <source>
        <dbReference type="Proteomes" id="UP001610563"/>
    </source>
</evidence>
<sequence>MLYQFVLLFLFSSLVAGQGPPLPCLGRSLACALQLKLGIVPPLPSRKADCSSYQLITVTPDPT</sequence>
<organism evidence="2 3">
    <name type="scientific">Aspergillus keveii</name>
    <dbReference type="NCBI Taxonomy" id="714993"/>
    <lineage>
        <taxon>Eukaryota</taxon>
        <taxon>Fungi</taxon>
        <taxon>Dikarya</taxon>
        <taxon>Ascomycota</taxon>
        <taxon>Pezizomycotina</taxon>
        <taxon>Eurotiomycetes</taxon>
        <taxon>Eurotiomycetidae</taxon>
        <taxon>Eurotiales</taxon>
        <taxon>Aspergillaceae</taxon>
        <taxon>Aspergillus</taxon>
        <taxon>Aspergillus subgen. Nidulantes</taxon>
    </lineage>
</organism>
<accession>A0ABR4FXF3</accession>
<comment type="caution">
    <text evidence="2">The sequence shown here is derived from an EMBL/GenBank/DDBJ whole genome shotgun (WGS) entry which is preliminary data.</text>
</comment>
<feature type="non-terminal residue" evidence="2">
    <location>
        <position position="1"/>
    </location>
</feature>
<dbReference type="Proteomes" id="UP001610563">
    <property type="component" value="Unassembled WGS sequence"/>
</dbReference>
<proteinExistence type="predicted"/>
<feature type="chain" id="PRO_5045360476" evidence="1">
    <location>
        <begin position="18"/>
        <end position="63"/>
    </location>
</feature>
<keyword evidence="3" id="KW-1185">Reference proteome</keyword>
<evidence type="ECO:0000313" key="2">
    <source>
        <dbReference type="EMBL" id="KAL2787909.1"/>
    </source>
</evidence>
<evidence type="ECO:0000256" key="1">
    <source>
        <dbReference type="SAM" id="SignalP"/>
    </source>
</evidence>